<dbReference type="AlphaFoldDB" id="A0A168BYA3"/>
<dbReference type="OrthoDB" id="419183at2759"/>
<accession>A0A168BYA3</accession>
<evidence type="ECO:0000256" key="1">
    <source>
        <dbReference type="SAM" id="MobiDB-lite"/>
    </source>
</evidence>
<keyword evidence="3" id="KW-1185">Reference proteome</keyword>
<feature type="region of interest" description="Disordered" evidence="1">
    <location>
        <begin position="132"/>
        <end position="297"/>
    </location>
</feature>
<sequence>MPHDHEPAISDLHDPLQQDMMVFLGDYNNIFDYPMSTPVVAQPNLWDHPLPMDLGVMAAPEQNHFQLPPSSTHRHSGSFDWNSETQLFQNVNTPPSNQENIQPTTMTGAPAPKLLMSDAVRGSNVDASMRIPSSLPSDDPFITGGDAVDPGLLCSRPQSAATDAGHGGAIRPGSAGVSALEADKAQGSKTRGPSGKKRTRKTTKGPERSSPCLPHKASKRPALGRSASDSRASRPRGRNLLPSLAPASNPAHGTGNAASAAASRLSGRTSPLRSQQRLSSLTRVPEKTPRFHPQASVELTVDAFGRAHAKTTLPRGGTLARSQSSQDMSRNRDWSMADADDSDDTDYEPIIIPSRQTSFTASFALRDPCEPVGSIFHSSGQDQAARSSSGSINGGESDAETVMAHERSGDNGDAASEIRKVMSYRRRGLLQQRDGRTQRFLSINPCNFPGGIISPTSLTDSSFGTDVCSVRCYCNNGSYDESEGCMVKWWVPARSRPCSFLPLFLGAG</sequence>
<organism evidence="2 3">
    <name type="scientific">Moelleriella libera RCEF 2490</name>
    <dbReference type="NCBI Taxonomy" id="1081109"/>
    <lineage>
        <taxon>Eukaryota</taxon>
        <taxon>Fungi</taxon>
        <taxon>Dikarya</taxon>
        <taxon>Ascomycota</taxon>
        <taxon>Pezizomycotina</taxon>
        <taxon>Sordariomycetes</taxon>
        <taxon>Hypocreomycetidae</taxon>
        <taxon>Hypocreales</taxon>
        <taxon>Clavicipitaceae</taxon>
        <taxon>Moelleriella</taxon>
    </lineage>
</organism>
<dbReference type="STRING" id="1081109.A0A168BYA3"/>
<protein>
    <recommendedName>
        <fullName evidence="4">PHD finger domain protein</fullName>
    </recommendedName>
</protein>
<name>A0A168BYA3_9HYPO</name>
<feature type="compositionally biased region" description="Low complexity" evidence="1">
    <location>
        <begin position="257"/>
        <end position="283"/>
    </location>
</feature>
<reference evidence="2 3" key="1">
    <citation type="journal article" date="2016" name="Genome Biol. Evol.">
        <title>Divergent and convergent evolution of fungal pathogenicity.</title>
        <authorList>
            <person name="Shang Y."/>
            <person name="Xiao G."/>
            <person name="Zheng P."/>
            <person name="Cen K."/>
            <person name="Zhan S."/>
            <person name="Wang C."/>
        </authorList>
    </citation>
    <scope>NUCLEOTIDE SEQUENCE [LARGE SCALE GENOMIC DNA]</scope>
    <source>
        <strain evidence="2 3">RCEF 2490</strain>
    </source>
</reference>
<feature type="region of interest" description="Disordered" evidence="1">
    <location>
        <begin position="375"/>
        <end position="399"/>
    </location>
</feature>
<feature type="compositionally biased region" description="Polar residues" evidence="1">
    <location>
        <begin position="376"/>
        <end position="391"/>
    </location>
</feature>
<comment type="caution">
    <text evidence="2">The sequence shown here is derived from an EMBL/GenBank/DDBJ whole genome shotgun (WGS) entry which is preliminary data.</text>
</comment>
<evidence type="ECO:0008006" key="4">
    <source>
        <dbReference type="Google" id="ProtNLM"/>
    </source>
</evidence>
<gene>
    <name evidence="2" type="ORF">AAL_04201</name>
</gene>
<evidence type="ECO:0000313" key="2">
    <source>
        <dbReference type="EMBL" id="KZZ95905.1"/>
    </source>
</evidence>
<dbReference type="Proteomes" id="UP000078544">
    <property type="component" value="Unassembled WGS sequence"/>
</dbReference>
<proteinExistence type="predicted"/>
<evidence type="ECO:0000313" key="3">
    <source>
        <dbReference type="Proteomes" id="UP000078544"/>
    </source>
</evidence>
<dbReference type="EMBL" id="AZGY01000008">
    <property type="protein sequence ID" value="KZZ95905.1"/>
    <property type="molecule type" value="Genomic_DNA"/>
</dbReference>
<feature type="region of interest" description="Disordered" evidence="1">
    <location>
        <begin position="309"/>
        <end position="346"/>
    </location>
</feature>
<feature type="compositionally biased region" description="Basic residues" evidence="1">
    <location>
        <begin position="194"/>
        <end position="203"/>
    </location>
</feature>